<accession>A0A0H2RZ91</accession>
<evidence type="ECO:0000313" key="1">
    <source>
        <dbReference type="EMBL" id="KLO16912.1"/>
    </source>
</evidence>
<dbReference type="Gene3D" id="1.20.1280.50">
    <property type="match status" value="1"/>
</dbReference>
<dbReference type="Gene3D" id="3.80.10.10">
    <property type="entry name" value="Ribonuclease Inhibitor"/>
    <property type="match status" value="1"/>
</dbReference>
<dbReference type="InParanoid" id="A0A0H2RZ91"/>
<proteinExistence type="predicted"/>
<dbReference type="InterPro" id="IPR032675">
    <property type="entry name" value="LRR_dom_sf"/>
</dbReference>
<sequence>MVVELHPMALLSTILEDLKNRGTKSSWEASTNSWPKEYSAHELFRLSGMKVCLENDDMDLLRSSVLCLRQASMALKLLEKIVDRTAATAMSSLNTLVSKRKFDVFKLPNEIVSLIFTYVHKSAAEDDDRLDINDEKKIPPTSRQSLYLTHICHHWRTLASSMPELWTTLSNLQHPGSVRHFIQLSKKKALDVTFVARTSMFCIMSLISSSFMKHDSFLALLMPLSKRWQSFDLTFLPDGEDEEVDAILPGLVDAFKKAKCNKLVKVSIRLGGWFNGLRDGSSASSIFSSWNAPKLRNCAVTDFIPSTPVSKGVTTLTIDLVDDLSDRFDYGEIFDFIGLHPNLSKLDIRFRPTNYAMFRAIESTTFQGGLDLPFLKKLQINVPVTESYDLIKDLLRSLSQPTLEDVTLDFRICLQEMEDEDLDKDLSLNFQSELNLCLQELSRHDSLRSFSLEVSQEDRANPYHSNNALESVFTNLPHLEHLEICAPDLPAPTVKELRAPLRTLNLNKCSRFDDKFIKEILGALARRDALDSFERLSVDGCEKLRKESAVAFLPSSKVAWE</sequence>
<dbReference type="SUPFAM" id="SSF52047">
    <property type="entry name" value="RNI-like"/>
    <property type="match status" value="1"/>
</dbReference>
<evidence type="ECO:0000313" key="2">
    <source>
        <dbReference type="Proteomes" id="UP000053477"/>
    </source>
</evidence>
<dbReference type="OrthoDB" id="2269034at2759"/>
<keyword evidence="2" id="KW-1185">Reference proteome</keyword>
<reference evidence="1 2" key="1">
    <citation type="submission" date="2015-04" db="EMBL/GenBank/DDBJ databases">
        <title>Complete genome sequence of Schizopora paradoxa KUC8140, a cosmopolitan wood degrader in East Asia.</title>
        <authorList>
            <consortium name="DOE Joint Genome Institute"/>
            <person name="Min B."/>
            <person name="Park H."/>
            <person name="Jang Y."/>
            <person name="Kim J.-J."/>
            <person name="Kim K.H."/>
            <person name="Pangilinan J."/>
            <person name="Lipzen A."/>
            <person name="Riley R."/>
            <person name="Grigoriev I.V."/>
            <person name="Spatafora J.W."/>
            <person name="Choi I.-G."/>
        </authorList>
    </citation>
    <scope>NUCLEOTIDE SEQUENCE [LARGE SCALE GENOMIC DNA]</scope>
    <source>
        <strain evidence="1 2">KUC8140</strain>
    </source>
</reference>
<organism evidence="1 2">
    <name type="scientific">Schizopora paradoxa</name>
    <dbReference type="NCBI Taxonomy" id="27342"/>
    <lineage>
        <taxon>Eukaryota</taxon>
        <taxon>Fungi</taxon>
        <taxon>Dikarya</taxon>
        <taxon>Basidiomycota</taxon>
        <taxon>Agaricomycotina</taxon>
        <taxon>Agaricomycetes</taxon>
        <taxon>Hymenochaetales</taxon>
        <taxon>Schizoporaceae</taxon>
        <taxon>Schizopora</taxon>
    </lineage>
</organism>
<gene>
    <name evidence="1" type="ORF">SCHPADRAFT_994734</name>
</gene>
<dbReference type="Proteomes" id="UP000053477">
    <property type="component" value="Unassembled WGS sequence"/>
</dbReference>
<dbReference type="EMBL" id="KQ085910">
    <property type="protein sequence ID" value="KLO16912.1"/>
    <property type="molecule type" value="Genomic_DNA"/>
</dbReference>
<protein>
    <submittedName>
        <fullName evidence="1">Uncharacterized protein</fullName>
    </submittedName>
</protein>
<dbReference type="AlphaFoldDB" id="A0A0H2RZ91"/>
<name>A0A0H2RZ91_9AGAM</name>